<comment type="similarity">
    <text evidence="1">Belongs to the Mg-chelatase subunits D/I family.</text>
</comment>
<dbReference type="EMBL" id="CP115166">
    <property type="protein sequence ID" value="WDA60433.1"/>
    <property type="molecule type" value="Genomic_DNA"/>
</dbReference>
<accession>A0ABY7V5F1</accession>
<dbReference type="InterPro" id="IPR027417">
    <property type="entry name" value="P-loop_NTPase"/>
</dbReference>
<dbReference type="Gene3D" id="3.40.50.300">
    <property type="entry name" value="P-loop containing nucleotide triphosphate hydrolases"/>
    <property type="match status" value="1"/>
</dbReference>
<organism evidence="8 9">
    <name type="scientific">Deinococcus aquaticus</name>
    <dbReference type="NCBI Taxonomy" id="328692"/>
    <lineage>
        <taxon>Bacteria</taxon>
        <taxon>Thermotogati</taxon>
        <taxon>Deinococcota</taxon>
        <taxon>Deinococci</taxon>
        <taxon>Deinococcales</taxon>
        <taxon>Deinococcaceae</taxon>
        <taxon>Deinococcus</taxon>
    </lineage>
</organism>
<dbReference type="GO" id="GO:0016740">
    <property type="term" value="F:transferase activity"/>
    <property type="evidence" value="ECO:0007669"/>
    <property type="project" value="UniProtKB-KW"/>
</dbReference>
<dbReference type="Proteomes" id="UP001217044">
    <property type="component" value="Plasmid pDATS01"/>
</dbReference>
<dbReference type="InterPro" id="IPR036465">
    <property type="entry name" value="vWFA_dom_sf"/>
</dbReference>
<feature type="region of interest" description="Disordered" evidence="5">
    <location>
        <begin position="602"/>
        <end position="622"/>
    </location>
</feature>
<dbReference type="InterPro" id="IPR000523">
    <property type="entry name" value="Mg_chelatse_chII-like_cat_dom"/>
</dbReference>
<dbReference type="SUPFAM" id="SSF52540">
    <property type="entry name" value="P-loop containing nucleoside triphosphate hydrolases"/>
    <property type="match status" value="1"/>
</dbReference>
<keyword evidence="8" id="KW-0808">Transferase</keyword>
<dbReference type="Gene3D" id="3.40.50.410">
    <property type="entry name" value="von Willebrand factor, type A domain"/>
    <property type="match status" value="1"/>
</dbReference>
<geneLocation type="plasmid" evidence="8 9">
    <name>pDATS01</name>
</geneLocation>
<sequence>MTPSGPLPDAAPLFPLSAVAHQPDLTLALSLLAVSPALGGLLIRGDRGAAKSTSARALAALLPAHAEGLPADGDGAAPFVNLPLGAGEERVVGTLDLDAALRGEARLKPGLIAQAHGGVLYIDEVNLLPDHLVDVLLDAAAMGVHRVERDGLSVTAPARFALVGSMNPEEGSLRPQFLDRFGLCVDVQAPTAPGERAEIVRRRLAFDADPAVFVRAWAGAEAALHARLDAARGRLAHVTVPDVLLIRIADHAAAAGVRSLRADLVLYRAACALAALEGRLSVTAADVDRAAPLVLTHRRVPHAPDLPPPPPPPNEPPPEPPAGPPGDAPDGEPLPEAGNEPPHTPDAPDGGDHLPPAGDPPGEVFAPAPAHVFLPLPGGARGAGDAGRPRVTGSRPDANPASLALPDSLRAALTRAGLSGEAGPDRSGLTRADLRAPILAPQEGRRVLFVADASGSVGASGRMGAVKGALLDALGGQGHADRMALITFRGVGAALLLDWTADAHAAARAVEAAPTGGRTPLTQALRLARVTLDAERGAQLVLFTDGRANVPTQPGADPWAEALGAARALHGVPALVVDTEAGRVRLGRAAQLARAMGADLAPLHLPEHHPDPSLNPSSLETP</sequence>
<dbReference type="Pfam" id="PF17863">
    <property type="entry name" value="AAA_lid_2"/>
    <property type="match status" value="1"/>
</dbReference>
<name>A0ABY7V5F1_9DEIO</name>
<dbReference type="InterPro" id="IPR052989">
    <property type="entry name" value="Mg-chelatase_DI-like"/>
</dbReference>
<evidence type="ECO:0000256" key="5">
    <source>
        <dbReference type="SAM" id="MobiDB-lite"/>
    </source>
</evidence>
<evidence type="ECO:0000259" key="6">
    <source>
        <dbReference type="SMART" id="SM00327"/>
    </source>
</evidence>
<keyword evidence="3" id="KW-0067">ATP-binding</keyword>
<proteinExistence type="inferred from homology"/>
<dbReference type="SMART" id="SM00327">
    <property type="entry name" value="VWA"/>
    <property type="match status" value="1"/>
</dbReference>
<keyword evidence="2" id="KW-0547">Nucleotide-binding</keyword>
<feature type="domain" description="AAA+ ATPase" evidence="7">
    <location>
        <begin position="37"/>
        <end position="191"/>
    </location>
</feature>
<protein>
    <recommendedName>
        <fullName evidence="4">Mg-protoporphyrin IX chelatase</fullName>
    </recommendedName>
</protein>
<evidence type="ECO:0000256" key="1">
    <source>
        <dbReference type="ARBA" id="ARBA00005799"/>
    </source>
</evidence>
<dbReference type="InterPro" id="IPR041628">
    <property type="entry name" value="ChlI/MoxR_AAA_lid"/>
</dbReference>
<evidence type="ECO:0000313" key="9">
    <source>
        <dbReference type="Proteomes" id="UP001217044"/>
    </source>
</evidence>
<dbReference type="PANTHER" id="PTHR35023:SF1">
    <property type="entry name" value="MG-PROTOPORPHYRIN IX CHELATASE"/>
    <property type="match status" value="1"/>
</dbReference>
<dbReference type="Pfam" id="PF13519">
    <property type="entry name" value="VWA_2"/>
    <property type="match status" value="1"/>
</dbReference>
<keyword evidence="9" id="KW-1185">Reference proteome</keyword>
<dbReference type="Pfam" id="PF01078">
    <property type="entry name" value="Mg_chelatase"/>
    <property type="match status" value="1"/>
</dbReference>
<keyword evidence="8" id="KW-0614">Plasmid</keyword>
<dbReference type="SUPFAM" id="SSF53300">
    <property type="entry name" value="vWA-like"/>
    <property type="match status" value="1"/>
</dbReference>
<evidence type="ECO:0000256" key="4">
    <source>
        <dbReference type="ARBA" id="ARBA00030759"/>
    </source>
</evidence>
<dbReference type="RefSeq" id="WP_273991211.1">
    <property type="nucleotide sequence ID" value="NZ_BAABQT010000008.1"/>
</dbReference>
<dbReference type="InterPro" id="IPR002035">
    <property type="entry name" value="VWF_A"/>
</dbReference>
<feature type="region of interest" description="Disordered" evidence="5">
    <location>
        <begin position="300"/>
        <end position="404"/>
    </location>
</feature>
<feature type="compositionally biased region" description="Pro residues" evidence="5">
    <location>
        <begin position="304"/>
        <end position="327"/>
    </location>
</feature>
<evidence type="ECO:0000256" key="3">
    <source>
        <dbReference type="ARBA" id="ARBA00022840"/>
    </source>
</evidence>
<dbReference type="Gene3D" id="1.10.8.80">
    <property type="entry name" value="Magnesium chelatase subunit I, C-Terminal domain"/>
    <property type="match status" value="1"/>
</dbReference>
<gene>
    <name evidence="8" type="ORF">M8445_15595</name>
</gene>
<evidence type="ECO:0000313" key="8">
    <source>
        <dbReference type="EMBL" id="WDA60433.1"/>
    </source>
</evidence>
<dbReference type="InterPro" id="IPR003593">
    <property type="entry name" value="AAA+_ATPase"/>
</dbReference>
<evidence type="ECO:0000259" key="7">
    <source>
        <dbReference type="SMART" id="SM00382"/>
    </source>
</evidence>
<reference evidence="8 9" key="1">
    <citation type="submission" date="2022-12" db="EMBL/GenBank/DDBJ databases">
        <title>Genome Sequence of Deinococcus aquaticus Type Strain PB314.</title>
        <authorList>
            <person name="Albert C."/>
            <person name="Hill J."/>
            <person name="Boren L."/>
            <person name="Scholz-Ng S."/>
            <person name="Fatema N."/>
            <person name="Grosso R."/>
            <person name="Soboslay E."/>
            <person name="Tuohy J."/>
        </authorList>
    </citation>
    <scope>NUCLEOTIDE SEQUENCE [LARGE SCALE GENOMIC DNA]</scope>
    <source>
        <strain evidence="8 9">PB-314</strain>
        <plasmid evidence="8 9">pDATS01</plasmid>
    </source>
</reference>
<dbReference type="SMART" id="SM00382">
    <property type="entry name" value="AAA"/>
    <property type="match status" value="1"/>
</dbReference>
<dbReference type="PANTHER" id="PTHR35023">
    <property type="entry name" value="CHELATASE-RELATED"/>
    <property type="match status" value="1"/>
</dbReference>
<evidence type="ECO:0000256" key="2">
    <source>
        <dbReference type="ARBA" id="ARBA00022741"/>
    </source>
</evidence>
<feature type="domain" description="VWFA" evidence="6">
    <location>
        <begin position="444"/>
        <end position="617"/>
    </location>
</feature>